<sequence>MEFGDLDRVGNGSGRGNTFPVVSCTICLDIITDNGDRSSVKLQCGHQFHLDCIGSAFNAKGAMQCPNCRETERGQWLYSNGSRSHAGFNIEDLVHDANPYDSSNATMRLVVAQGPLHGFVRLPTSFDRGVLLPIVYDGLRRQHVVLVQPTAVSPAYHLRPYAAYSGTNSSSSHFSRSVSNGSTLSSRWNSRTAPSEIPNSCVFPSIDVYYHSWRQHSSLFPTASSHIDGPDQPFFPSMTQSVARDNISMPRLGSFVHPSAVDHGTDGRAGISVATSMRTPYPDSAARSRERMLALQAYYQHPPVISQGVHTPLLPPTRESNGQMNMTQVEPGAASSEQASGFPSTSLAGRNHSETQNSMPNPCHAWEREQSTSLPSSGNEREPIRVPSHELLGAPNAGVRPANIR</sequence>
<gene>
    <name evidence="2" type="ORF">DCAR_0624015</name>
</gene>
<reference evidence="2" key="2">
    <citation type="submission" date="2022-03" db="EMBL/GenBank/DDBJ databases">
        <title>Draft title - Genomic analysis of global carrot germplasm unveils the trajectory of domestication and the origin of high carotenoid orange carrot.</title>
        <authorList>
            <person name="Iorizzo M."/>
            <person name="Ellison S."/>
            <person name="Senalik D."/>
            <person name="Macko-Podgorni A."/>
            <person name="Grzebelus D."/>
            <person name="Bostan H."/>
            <person name="Rolling W."/>
            <person name="Curaba J."/>
            <person name="Simon P."/>
        </authorList>
    </citation>
    <scope>NUCLEOTIDE SEQUENCE</scope>
    <source>
        <tissue evidence="2">Leaf</tissue>
    </source>
</reference>
<feature type="compositionally biased region" description="Polar residues" evidence="1">
    <location>
        <begin position="335"/>
        <end position="360"/>
    </location>
</feature>
<dbReference type="GO" id="GO:0004842">
    <property type="term" value="F:ubiquitin-protein transferase activity"/>
    <property type="evidence" value="ECO:0007669"/>
    <property type="project" value="InterPro"/>
</dbReference>
<evidence type="ECO:0000313" key="3">
    <source>
        <dbReference type="Proteomes" id="UP000077755"/>
    </source>
</evidence>
<dbReference type="Gramene" id="KZM90493">
    <property type="protein sequence ID" value="KZM90493"/>
    <property type="gene ID" value="DCAR_022142"/>
</dbReference>
<dbReference type="InterPro" id="IPR044274">
    <property type="entry name" value="RFI2"/>
</dbReference>
<proteinExistence type="predicted"/>
<dbReference type="PANTHER" id="PTHR46798:SF3">
    <property type="entry name" value="RING FINGER FAMILY PROTEIN"/>
    <property type="match status" value="1"/>
</dbReference>
<feature type="compositionally biased region" description="Basic and acidic residues" evidence="1">
    <location>
        <begin position="379"/>
        <end position="388"/>
    </location>
</feature>
<dbReference type="EMBL" id="CP093348">
    <property type="protein sequence ID" value="WOH04604.1"/>
    <property type="molecule type" value="Genomic_DNA"/>
</dbReference>
<reference evidence="2" key="1">
    <citation type="journal article" date="2016" name="Nat. Genet.">
        <title>A high-quality carrot genome assembly provides new insights into carotenoid accumulation and asterid genome evolution.</title>
        <authorList>
            <person name="Iorizzo M."/>
            <person name="Ellison S."/>
            <person name="Senalik D."/>
            <person name="Zeng P."/>
            <person name="Satapoomin P."/>
            <person name="Huang J."/>
            <person name="Bowman M."/>
            <person name="Iovene M."/>
            <person name="Sanseverino W."/>
            <person name="Cavagnaro P."/>
            <person name="Yildiz M."/>
            <person name="Macko-Podgorni A."/>
            <person name="Moranska E."/>
            <person name="Grzebelus E."/>
            <person name="Grzebelus D."/>
            <person name="Ashrafi H."/>
            <person name="Zheng Z."/>
            <person name="Cheng S."/>
            <person name="Spooner D."/>
            <person name="Van Deynze A."/>
            <person name="Simon P."/>
        </authorList>
    </citation>
    <scope>NUCLEOTIDE SEQUENCE</scope>
    <source>
        <tissue evidence="2">Leaf</tissue>
    </source>
</reference>
<dbReference type="SUPFAM" id="SSF57850">
    <property type="entry name" value="RING/U-box"/>
    <property type="match status" value="1"/>
</dbReference>
<dbReference type="AlphaFoldDB" id="A0A161XCT4"/>
<dbReference type="Pfam" id="PF13639">
    <property type="entry name" value="zf-RING_2"/>
    <property type="match status" value="1"/>
</dbReference>
<dbReference type="PROSITE" id="PS50089">
    <property type="entry name" value="ZF_RING_2"/>
    <property type="match status" value="1"/>
</dbReference>
<dbReference type="Gene3D" id="3.30.40.10">
    <property type="entry name" value="Zinc/RING finger domain, C3HC4 (zinc finger)"/>
    <property type="match status" value="1"/>
</dbReference>
<keyword evidence="3" id="KW-1185">Reference proteome</keyword>
<feature type="region of interest" description="Disordered" evidence="1">
    <location>
        <begin position="306"/>
        <end position="405"/>
    </location>
</feature>
<dbReference type="PANTHER" id="PTHR46798">
    <property type="entry name" value="OS09G0511500 PROTEIN"/>
    <property type="match status" value="1"/>
</dbReference>
<evidence type="ECO:0000313" key="2">
    <source>
        <dbReference type="EMBL" id="WOH04604.1"/>
    </source>
</evidence>
<protein>
    <submittedName>
        <fullName evidence="2">Uncharacterized protein</fullName>
    </submittedName>
</protein>
<dbReference type="OMA" id="EWVHEED"/>
<dbReference type="SMART" id="SM00184">
    <property type="entry name" value="RING"/>
    <property type="match status" value="1"/>
</dbReference>
<accession>A0A161XCT4</accession>
<feature type="compositionally biased region" description="Polar residues" evidence="1">
    <location>
        <begin position="318"/>
        <end position="328"/>
    </location>
</feature>
<dbReference type="InterPro" id="IPR013083">
    <property type="entry name" value="Znf_RING/FYVE/PHD"/>
</dbReference>
<dbReference type="Proteomes" id="UP000077755">
    <property type="component" value="Chromosome 6"/>
</dbReference>
<dbReference type="InterPro" id="IPR001841">
    <property type="entry name" value="Znf_RING"/>
</dbReference>
<name>A0A161XCT4_DAUCS</name>
<organism evidence="2 3">
    <name type="scientific">Daucus carota subsp. sativus</name>
    <name type="common">Carrot</name>
    <dbReference type="NCBI Taxonomy" id="79200"/>
    <lineage>
        <taxon>Eukaryota</taxon>
        <taxon>Viridiplantae</taxon>
        <taxon>Streptophyta</taxon>
        <taxon>Embryophyta</taxon>
        <taxon>Tracheophyta</taxon>
        <taxon>Spermatophyta</taxon>
        <taxon>Magnoliopsida</taxon>
        <taxon>eudicotyledons</taxon>
        <taxon>Gunneridae</taxon>
        <taxon>Pentapetalae</taxon>
        <taxon>asterids</taxon>
        <taxon>campanulids</taxon>
        <taxon>Apiales</taxon>
        <taxon>Apiaceae</taxon>
        <taxon>Apioideae</taxon>
        <taxon>Scandiceae</taxon>
        <taxon>Daucinae</taxon>
        <taxon>Daucus</taxon>
        <taxon>Daucus sect. Daucus</taxon>
    </lineage>
</organism>
<evidence type="ECO:0000256" key="1">
    <source>
        <dbReference type="SAM" id="MobiDB-lite"/>
    </source>
</evidence>